<keyword evidence="2" id="KW-1185">Reference proteome</keyword>
<sequence>MKCVLCTVLYSAQMECIFYWYIRMNVQLVCYGMNVLLEWNVWCVGPNF</sequence>
<dbReference type="Proteomes" id="UP001141552">
    <property type="component" value="Unassembled WGS sequence"/>
</dbReference>
<protein>
    <submittedName>
        <fullName evidence="1">Uncharacterized protein</fullName>
    </submittedName>
</protein>
<evidence type="ECO:0000313" key="1">
    <source>
        <dbReference type="EMBL" id="KAJ4850436.1"/>
    </source>
</evidence>
<name>A0A9Q0GIK4_9ROSI</name>
<dbReference type="AlphaFoldDB" id="A0A9Q0GIK4"/>
<reference evidence="1" key="2">
    <citation type="journal article" date="2023" name="Plants (Basel)">
        <title>Annotation of the Turnera subulata (Passifloraceae) Draft Genome Reveals the S-Locus Evolved after the Divergence of Turneroideae from Passifloroideae in a Stepwise Manner.</title>
        <authorList>
            <person name="Henning P.M."/>
            <person name="Roalson E.H."/>
            <person name="Mir W."/>
            <person name="McCubbin A.G."/>
            <person name="Shore J.S."/>
        </authorList>
    </citation>
    <scope>NUCLEOTIDE SEQUENCE</scope>
    <source>
        <strain evidence="1">F60SS</strain>
    </source>
</reference>
<gene>
    <name evidence="1" type="ORF">Tsubulata_020041</name>
</gene>
<proteinExistence type="predicted"/>
<organism evidence="1 2">
    <name type="scientific">Turnera subulata</name>
    <dbReference type="NCBI Taxonomy" id="218843"/>
    <lineage>
        <taxon>Eukaryota</taxon>
        <taxon>Viridiplantae</taxon>
        <taxon>Streptophyta</taxon>
        <taxon>Embryophyta</taxon>
        <taxon>Tracheophyta</taxon>
        <taxon>Spermatophyta</taxon>
        <taxon>Magnoliopsida</taxon>
        <taxon>eudicotyledons</taxon>
        <taxon>Gunneridae</taxon>
        <taxon>Pentapetalae</taxon>
        <taxon>rosids</taxon>
        <taxon>fabids</taxon>
        <taxon>Malpighiales</taxon>
        <taxon>Passifloraceae</taxon>
        <taxon>Turnera</taxon>
    </lineage>
</organism>
<dbReference type="EMBL" id="JAKUCV010000334">
    <property type="protein sequence ID" value="KAJ4850436.1"/>
    <property type="molecule type" value="Genomic_DNA"/>
</dbReference>
<accession>A0A9Q0GIK4</accession>
<feature type="non-terminal residue" evidence="1">
    <location>
        <position position="48"/>
    </location>
</feature>
<evidence type="ECO:0000313" key="2">
    <source>
        <dbReference type="Proteomes" id="UP001141552"/>
    </source>
</evidence>
<comment type="caution">
    <text evidence="1">The sequence shown here is derived from an EMBL/GenBank/DDBJ whole genome shotgun (WGS) entry which is preliminary data.</text>
</comment>
<reference evidence="1" key="1">
    <citation type="submission" date="2022-02" db="EMBL/GenBank/DDBJ databases">
        <authorList>
            <person name="Henning P.M."/>
            <person name="McCubbin A.G."/>
            <person name="Shore J.S."/>
        </authorList>
    </citation>
    <scope>NUCLEOTIDE SEQUENCE</scope>
    <source>
        <strain evidence="1">F60SS</strain>
        <tissue evidence="1">Leaves</tissue>
    </source>
</reference>